<dbReference type="EMBL" id="JBHUCX010000020">
    <property type="protein sequence ID" value="MFD1674731.1"/>
    <property type="molecule type" value="Genomic_DNA"/>
</dbReference>
<feature type="transmembrane region" description="Helical" evidence="6">
    <location>
        <begin position="476"/>
        <end position="497"/>
    </location>
</feature>
<keyword evidence="8" id="KW-1185">Reference proteome</keyword>
<feature type="transmembrane region" description="Helical" evidence="6">
    <location>
        <begin position="385"/>
        <end position="407"/>
    </location>
</feature>
<evidence type="ECO:0000256" key="2">
    <source>
        <dbReference type="ARBA" id="ARBA00022475"/>
    </source>
</evidence>
<feature type="transmembrane region" description="Helical" evidence="6">
    <location>
        <begin position="320"/>
        <end position="342"/>
    </location>
</feature>
<feature type="transmembrane region" description="Helical" evidence="6">
    <location>
        <begin position="245"/>
        <end position="265"/>
    </location>
</feature>
<name>A0ABW4JEE7_9BACL</name>
<proteinExistence type="predicted"/>
<feature type="transmembrane region" description="Helical" evidence="6">
    <location>
        <begin position="285"/>
        <end position="308"/>
    </location>
</feature>
<dbReference type="Proteomes" id="UP001597079">
    <property type="component" value="Unassembled WGS sequence"/>
</dbReference>
<feature type="transmembrane region" description="Helical" evidence="6">
    <location>
        <begin position="48"/>
        <end position="65"/>
    </location>
</feature>
<evidence type="ECO:0000256" key="5">
    <source>
        <dbReference type="ARBA" id="ARBA00023136"/>
    </source>
</evidence>
<dbReference type="Pfam" id="PF01943">
    <property type="entry name" value="Polysacc_synt"/>
    <property type="match status" value="1"/>
</dbReference>
<evidence type="ECO:0000313" key="7">
    <source>
        <dbReference type="EMBL" id="MFD1674731.1"/>
    </source>
</evidence>
<feature type="transmembrane region" description="Helical" evidence="6">
    <location>
        <begin position="413"/>
        <end position="436"/>
    </location>
</feature>
<feature type="transmembrane region" description="Helical" evidence="6">
    <location>
        <begin position="448"/>
        <end position="470"/>
    </location>
</feature>
<feature type="transmembrane region" description="Helical" evidence="6">
    <location>
        <begin position="154"/>
        <end position="175"/>
    </location>
</feature>
<keyword evidence="2" id="KW-1003">Cell membrane</keyword>
<keyword evidence="4 6" id="KW-1133">Transmembrane helix</keyword>
<organism evidence="7 8">
    <name type="scientific">Alicyclobacillus fodiniaquatilis</name>
    <dbReference type="NCBI Taxonomy" id="1661150"/>
    <lineage>
        <taxon>Bacteria</taxon>
        <taxon>Bacillati</taxon>
        <taxon>Bacillota</taxon>
        <taxon>Bacilli</taxon>
        <taxon>Bacillales</taxon>
        <taxon>Alicyclobacillaceae</taxon>
        <taxon>Alicyclobacillus</taxon>
    </lineage>
</organism>
<reference evidence="8" key="1">
    <citation type="journal article" date="2019" name="Int. J. Syst. Evol. Microbiol.">
        <title>The Global Catalogue of Microorganisms (GCM) 10K type strain sequencing project: providing services to taxonomists for standard genome sequencing and annotation.</title>
        <authorList>
            <consortium name="The Broad Institute Genomics Platform"/>
            <consortium name="The Broad Institute Genome Sequencing Center for Infectious Disease"/>
            <person name="Wu L."/>
            <person name="Ma J."/>
        </authorList>
    </citation>
    <scope>NUCLEOTIDE SEQUENCE [LARGE SCALE GENOMIC DNA]</scope>
    <source>
        <strain evidence="8">CGMCC 1.12286</strain>
    </source>
</reference>
<gene>
    <name evidence="7" type="ORF">ACFSB2_08455</name>
</gene>
<evidence type="ECO:0000256" key="3">
    <source>
        <dbReference type="ARBA" id="ARBA00022692"/>
    </source>
</evidence>
<comment type="subcellular location">
    <subcellularLocation>
        <location evidence="1">Cell membrane</location>
        <topology evidence="1">Multi-pass membrane protein</topology>
    </subcellularLocation>
</comment>
<feature type="transmembrane region" description="Helical" evidence="6">
    <location>
        <begin position="354"/>
        <end position="373"/>
    </location>
</feature>
<accession>A0ABW4JEE7</accession>
<dbReference type="RefSeq" id="WP_377942585.1">
    <property type="nucleotide sequence ID" value="NZ_JBHUCX010000020.1"/>
</dbReference>
<dbReference type="InterPro" id="IPR002797">
    <property type="entry name" value="Polysacc_synth"/>
</dbReference>
<evidence type="ECO:0000256" key="6">
    <source>
        <dbReference type="SAM" id="Phobius"/>
    </source>
</evidence>
<feature type="transmembrane region" description="Helical" evidence="6">
    <location>
        <begin position="119"/>
        <end position="142"/>
    </location>
</feature>
<evidence type="ECO:0000313" key="8">
    <source>
        <dbReference type="Proteomes" id="UP001597079"/>
    </source>
</evidence>
<sequence length="526" mass="56648">MAKQTFMRGAMILATAGAATKIMGMMIQMVVARKLGAQGFGLFQTINPIFYMLLTLATLALPTALSKVIAENLALGNMAKIRRALTISNATVIILSLAICSASIYFAPLITTKWLDPRASLPFMVALLRIPVVCLSSVMSGYYMGTQNQTPPAIAWVIETVVRTAMTIPLILGLSQYGIEYGALAVMIGAGAGETAGYLYMMWRYYRQDRPVISSQTIHTHQPANTRETIRDLAQVALPTTVTNLSGIIAFALEPVIIYFSFAHIGVAKTTATALYGSFGMAMELLFLPTVLSASISSVVIPAVSEAAAMKNARLVSHRLNQVVQVTFLIALPATVFFILSGHDLAHSLYKDQLAGAILAYMAPACVFLYILDPLSAVLQGLNKASLSTGISLLTSGIRIACIYYFISQTGEGIYGIATAIAISGIVSTLLSMYCVRKFVSLSINVTNLVKMIIATGLATIPIHQIQVWHFTQSPILQVLGGLLMGGVIYVMTLLYLGVFPIKTIESIPWIGPLLARTLLRMPFVS</sequence>
<keyword evidence="5 6" id="KW-0472">Membrane</keyword>
<evidence type="ECO:0000256" key="1">
    <source>
        <dbReference type="ARBA" id="ARBA00004651"/>
    </source>
</evidence>
<dbReference type="PIRSF" id="PIRSF038958">
    <property type="entry name" value="PG_synth_SpoVB"/>
    <property type="match status" value="1"/>
</dbReference>
<keyword evidence="3 6" id="KW-0812">Transmembrane</keyword>
<dbReference type="InterPro" id="IPR024923">
    <property type="entry name" value="PG_synth_SpoVB"/>
</dbReference>
<comment type="caution">
    <text evidence="7">The sequence shown here is derived from an EMBL/GenBank/DDBJ whole genome shotgun (WGS) entry which is preliminary data.</text>
</comment>
<dbReference type="PANTHER" id="PTHR30250:SF24">
    <property type="entry name" value="STAGE V SPORULATION PROTEIN B"/>
    <property type="match status" value="1"/>
</dbReference>
<dbReference type="PANTHER" id="PTHR30250">
    <property type="entry name" value="PST FAMILY PREDICTED COLANIC ACID TRANSPORTER"/>
    <property type="match status" value="1"/>
</dbReference>
<dbReference type="InterPro" id="IPR050833">
    <property type="entry name" value="Poly_Biosynth_Transport"/>
</dbReference>
<evidence type="ECO:0000256" key="4">
    <source>
        <dbReference type="ARBA" id="ARBA00022989"/>
    </source>
</evidence>
<feature type="transmembrane region" description="Helical" evidence="6">
    <location>
        <begin position="86"/>
        <end position="107"/>
    </location>
</feature>
<protein>
    <submittedName>
        <fullName evidence="7">Oligosaccharide flippase family protein</fullName>
    </submittedName>
</protein>
<feature type="transmembrane region" description="Helical" evidence="6">
    <location>
        <begin position="181"/>
        <end position="201"/>
    </location>
</feature>